<dbReference type="OrthoDB" id="378564at2759"/>
<organism evidence="16 17">
    <name type="scientific">Brachionus plicatilis</name>
    <name type="common">Marine rotifer</name>
    <name type="synonym">Brachionus muelleri</name>
    <dbReference type="NCBI Taxonomy" id="10195"/>
    <lineage>
        <taxon>Eukaryota</taxon>
        <taxon>Metazoa</taxon>
        <taxon>Spiralia</taxon>
        <taxon>Gnathifera</taxon>
        <taxon>Rotifera</taxon>
        <taxon>Eurotatoria</taxon>
        <taxon>Monogononta</taxon>
        <taxon>Pseudotrocha</taxon>
        <taxon>Ploima</taxon>
        <taxon>Brachionidae</taxon>
        <taxon>Brachionus</taxon>
    </lineage>
</organism>
<evidence type="ECO:0000313" key="16">
    <source>
        <dbReference type="EMBL" id="RNA18828.1"/>
    </source>
</evidence>
<dbReference type="GO" id="GO:0012505">
    <property type="term" value="C:endomembrane system"/>
    <property type="evidence" value="ECO:0007669"/>
    <property type="project" value="TreeGrafter"/>
</dbReference>
<dbReference type="PANTHER" id="PTHR21347">
    <property type="entry name" value="CLEFT LIP AND PALATE ASSOCIATED TRANSMEMBRANE PROTEIN-RELATED"/>
    <property type="match status" value="1"/>
</dbReference>
<keyword evidence="5 15" id="KW-0472">Membrane</keyword>
<comment type="catalytic activity">
    <reaction evidence="7">
        <text>a 1,2-diacyl-sn-glycero-3-phosphocholine(in) = a 1,2-diacyl-sn-glycero-3-phosphocholine(out)</text>
        <dbReference type="Rhea" id="RHEA:38571"/>
        <dbReference type="ChEBI" id="CHEBI:57643"/>
    </reaction>
</comment>
<evidence type="ECO:0000256" key="14">
    <source>
        <dbReference type="ARBA" id="ARBA00093208"/>
    </source>
</evidence>
<evidence type="ECO:0000256" key="5">
    <source>
        <dbReference type="ARBA" id="ARBA00023136"/>
    </source>
</evidence>
<evidence type="ECO:0000256" key="3">
    <source>
        <dbReference type="ARBA" id="ARBA00022692"/>
    </source>
</evidence>
<dbReference type="PANTHER" id="PTHR21347:SF0">
    <property type="entry name" value="LIPID SCRAMBLASE CLPTM1L"/>
    <property type="match status" value="1"/>
</dbReference>
<evidence type="ECO:0000256" key="10">
    <source>
        <dbReference type="ARBA" id="ARBA00040905"/>
    </source>
</evidence>
<sequence>MAWLSFTNITCTLFLIYFGTTFKSFYDMFYPNECNISDKKSTPYCIYSVKNWHEKFTLALCIPQSIPKSNSLNCAQFFNFAEFDTKESFTKDLTIRLPRKTRKNGTLSAYILLGAKTQLSEPKMISLSNYVLSKSVELTKYKVNDTNKYINLLEKSKILGDTEPKIKEIKKPITHLITTLNVLTMDSEINFDRREVPQELIQDIRLTEKNEYLPIFRIDRLSIKDENYYPLNESQSEFNLTFKHSPSSIGKIRFFKQFEDSMQAMKEYGFNDAQLKELTSLFTDTNINLILLTFVVSAFHLLFEFLAFKNDISFWRKRKTTVGLSLKTLAWRAISQAIIFLYLLEEETSVLILVPSGISIFIELWKLTKAFKISISFESSFIPSLKFGEASKEEKESNDYDSIAMNKLSYLLYPLCLAGAIYSLIYNTHKNWYSWMINSLVNGVYAFGFLFMTPQLFLNYKLKSVAHLPWKAFMYKAFNTFIDDVFAFIIVMPTTHRLACLRDDVVFLIYLYQRWLYPIDKNRVNEYGESFEENDKSKQD</sequence>
<evidence type="ECO:0000256" key="4">
    <source>
        <dbReference type="ARBA" id="ARBA00022989"/>
    </source>
</evidence>
<comment type="catalytic activity">
    <reaction evidence="6">
        <text>a 1,2-diacyl-sn-glycero-3-phosphoethanolamine(in) = a 1,2-diacyl-sn-glycero-3-phosphoethanolamine(out)</text>
        <dbReference type="Rhea" id="RHEA:38895"/>
        <dbReference type="ChEBI" id="CHEBI:64612"/>
    </reaction>
</comment>
<keyword evidence="4 15" id="KW-1133">Transmembrane helix</keyword>
<evidence type="ECO:0000256" key="8">
    <source>
        <dbReference type="ARBA" id="ARBA00035895"/>
    </source>
</evidence>
<comment type="catalytic activity">
    <reaction evidence="14">
        <text>a 6-(alpha-D-glucosaminyl)-1-(1,2-diacyl-sn-glycero-3-phospho)-1D-myo-inositol(in) = a 6-(alpha-D-glucosaminyl)-1-(1,2-diacyl-sn-glycero-3-phospho)-1D-myo-inositol(out)</text>
        <dbReference type="Rhea" id="RHEA:71491"/>
        <dbReference type="ChEBI" id="CHEBI:57997"/>
    </reaction>
</comment>
<feature type="transmembrane region" description="Helical" evidence="15">
    <location>
        <begin position="289"/>
        <end position="308"/>
    </location>
</feature>
<comment type="catalytic activity">
    <reaction evidence="8">
        <text>a 1,2-diacyl-sn-glycero-3-phospho-(1D-myo-inositol)(in) = a 1,2-diacyl-sn-glycero-3-phospho-(1D-myo-inositol)(out)</text>
        <dbReference type="Rhea" id="RHEA:38691"/>
        <dbReference type="ChEBI" id="CHEBI:57880"/>
    </reaction>
</comment>
<comment type="subcellular location">
    <subcellularLocation>
        <location evidence="1">Membrane</location>
        <topology evidence="1">Multi-pass membrane protein</topology>
    </subcellularLocation>
</comment>
<evidence type="ECO:0000256" key="11">
    <source>
        <dbReference type="ARBA" id="ARBA00042320"/>
    </source>
</evidence>
<comment type="caution">
    <text evidence="16">The sequence shown here is derived from an EMBL/GenBank/DDBJ whole genome shotgun (WGS) entry which is preliminary data.</text>
</comment>
<dbReference type="STRING" id="10195.A0A3M7R6D9"/>
<reference evidence="16 17" key="1">
    <citation type="journal article" date="2018" name="Sci. Rep.">
        <title>Genomic signatures of local adaptation to the degree of environmental predictability in rotifers.</title>
        <authorList>
            <person name="Franch-Gras L."/>
            <person name="Hahn C."/>
            <person name="Garcia-Roger E.M."/>
            <person name="Carmona M.J."/>
            <person name="Serra M."/>
            <person name="Gomez A."/>
        </authorList>
    </citation>
    <scope>NUCLEOTIDE SEQUENCE [LARGE SCALE GENOMIC DNA]</scope>
    <source>
        <strain evidence="16">HYR1</strain>
    </source>
</reference>
<gene>
    <name evidence="16" type="ORF">BpHYR1_023898</name>
</gene>
<dbReference type="InterPro" id="IPR008429">
    <property type="entry name" value="CLPTM1"/>
</dbReference>
<feature type="transmembrane region" description="Helical" evidence="15">
    <location>
        <begin position="432"/>
        <end position="452"/>
    </location>
</feature>
<evidence type="ECO:0000256" key="15">
    <source>
        <dbReference type="SAM" id="Phobius"/>
    </source>
</evidence>
<comment type="function">
    <text evidence="13">Scramblase that mediates the translocation of glucosaminylphosphatidylinositol (alpha-D-GlcN-(1-6)-(1,2-diacyl-sn-glycero-3-phospho)-1D-myo-inositol, GlcN-PI) across the endoplasmic reticulum (ER) membrane, from the cytosolic leaflet to the luminal leaflet of the ER membrane, where it participates in the biosynthesis of glycosylphosphatidylinositol (GPI). GPI is a lipid glycoconjugate involved in post-translational modification of proteins. Can also translocate 1,2-diacyl-sn-glycero-3-phospho-(1D-myo-inositol) (phosphatidylinositol or PI), as well as several other phospholipids (1,2-diacyl-sn-glycero-3-phosphocholine, 1,2-diacyl-sn-glycero-3-phosphoethanolamine), and N-acetylglucosaminylphosphatidylinositol (GlcNAc-PI) in vitro.</text>
</comment>
<evidence type="ECO:0000256" key="2">
    <source>
        <dbReference type="ARBA" id="ARBA00009310"/>
    </source>
</evidence>
<dbReference type="Proteomes" id="UP000276133">
    <property type="component" value="Unassembled WGS sequence"/>
</dbReference>
<protein>
    <recommendedName>
        <fullName evidence="10">Lipid scramblase CLPTM1L</fullName>
    </recommendedName>
    <alternativeName>
        <fullName evidence="12">Cisplatin resistance-related protein 9</fullName>
    </alternativeName>
    <alternativeName>
        <fullName evidence="11">Cleft lip and palate transmembrane protein 1-like protein</fullName>
    </alternativeName>
</protein>
<comment type="similarity">
    <text evidence="2">Belongs to the CLPTM1 family.</text>
</comment>
<name>A0A3M7R6D9_BRAPC</name>
<feature type="transmembrane region" description="Helical" evidence="15">
    <location>
        <begin position="408"/>
        <end position="426"/>
    </location>
</feature>
<evidence type="ECO:0000256" key="6">
    <source>
        <dbReference type="ARBA" id="ARBA00024615"/>
    </source>
</evidence>
<evidence type="ECO:0000256" key="12">
    <source>
        <dbReference type="ARBA" id="ARBA00043155"/>
    </source>
</evidence>
<dbReference type="GO" id="GO:0016020">
    <property type="term" value="C:membrane"/>
    <property type="evidence" value="ECO:0007669"/>
    <property type="project" value="UniProtKB-SubCell"/>
</dbReference>
<evidence type="ECO:0000313" key="17">
    <source>
        <dbReference type="Proteomes" id="UP000276133"/>
    </source>
</evidence>
<dbReference type="EMBL" id="REGN01004166">
    <property type="protein sequence ID" value="RNA18828.1"/>
    <property type="molecule type" value="Genomic_DNA"/>
</dbReference>
<evidence type="ECO:0000256" key="13">
    <source>
        <dbReference type="ARBA" id="ARBA00045827"/>
    </source>
</evidence>
<dbReference type="AlphaFoldDB" id="A0A3M7R6D9"/>
<accession>A0A3M7R6D9</accession>
<keyword evidence="17" id="KW-1185">Reference proteome</keyword>
<keyword evidence="3 15" id="KW-0812">Transmembrane</keyword>
<evidence type="ECO:0000256" key="7">
    <source>
        <dbReference type="ARBA" id="ARBA00024631"/>
    </source>
</evidence>
<evidence type="ECO:0000256" key="1">
    <source>
        <dbReference type="ARBA" id="ARBA00004141"/>
    </source>
</evidence>
<evidence type="ECO:0000256" key="9">
    <source>
        <dbReference type="ARBA" id="ARBA00036810"/>
    </source>
</evidence>
<proteinExistence type="inferred from homology"/>
<comment type="catalytic activity">
    <reaction evidence="9">
        <text>6-(alpha-D-glucosaminyl)-(1-octadecanoyl,2-(9Z)-octadecenoyl-sn-glycero-3-phospho)-1D-myo-inositol(in) = 6-(alpha-D-glucosaminyl)-(1-octadecanoyl,2-(9Z)-octadecenoyl-sn-glycero-3-phospho)-1D-myo-inositol(out)</text>
        <dbReference type="Rhea" id="RHEA:71495"/>
        <dbReference type="ChEBI" id="CHEBI:190691"/>
    </reaction>
</comment>
<dbReference type="Pfam" id="PF05602">
    <property type="entry name" value="CLPTM1"/>
    <property type="match status" value="1"/>
</dbReference>